<accession>A0AAN7PBN1</accession>
<gene>
    <name evidence="3" type="ORF">QYF61_006002</name>
</gene>
<evidence type="ECO:0000313" key="3">
    <source>
        <dbReference type="EMBL" id="KAK4823733.1"/>
    </source>
</evidence>
<dbReference type="Pfam" id="PF15021">
    <property type="entry name" value="SHLD1_C"/>
    <property type="match status" value="1"/>
</dbReference>
<organism evidence="3 4">
    <name type="scientific">Mycteria americana</name>
    <name type="common">Wood stork</name>
    <dbReference type="NCBI Taxonomy" id="33587"/>
    <lineage>
        <taxon>Eukaryota</taxon>
        <taxon>Metazoa</taxon>
        <taxon>Chordata</taxon>
        <taxon>Craniata</taxon>
        <taxon>Vertebrata</taxon>
        <taxon>Euteleostomi</taxon>
        <taxon>Archelosauria</taxon>
        <taxon>Archosauria</taxon>
        <taxon>Dinosauria</taxon>
        <taxon>Saurischia</taxon>
        <taxon>Theropoda</taxon>
        <taxon>Coelurosauria</taxon>
        <taxon>Aves</taxon>
        <taxon>Neognathae</taxon>
        <taxon>Neoaves</taxon>
        <taxon>Aequornithes</taxon>
        <taxon>Ciconiiformes</taxon>
        <taxon>Ciconiidae</taxon>
        <taxon>Mycteria</taxon>
    </lineage>
</organism>
<sequence>MKPTWRPAASERGGTVHGAIVSRSAAWRRAGGGAVEIRPGPGQLWRAVGFPLIPLRDVLLSMGKGGKKRDREEDDPLSCTPQNRLSRTAGKASASHRPTCPSHVPQRTIDPVCFKLGLTNHEEEGGDSEIVTDCLLPDSVQGDYFCISALPSGTMEGKEMSPSCHSEESSILDLPSVCDLAERFLPPHSSENSEELFRSVDTFPSPPTGENNPPSAVPASFSAGGSEKANVRCYLKAGLCEPTECNDASLSWMYERDSAEDTSVRKSLDGFYKMYCKNRPDRLAPTYEAASQCLSQKISELANRDGTKYASRCLQMAQVVLNRDGCKIFPNHPSTACFSKPAEGEVVLEDRKRTPGLSDDVLQFLLKQTRTEHSPDVPHEK</sequence>
<dbReference type="PANTHER" id="PTHR36863">
    <property type="entry name" value="SHIELDIN COMPLEX SUBUNIT 1"/>
    <property type="match status" value="1"/>
</dbReference>
<name>A0AAN7PBN1_MYCAM</name>
<dbReference type="AlphaFoldDB" id="A0AAN7PBN1"/>
<dbReference type="PANTHER" id="PTHR36863:SF1">
    <property type="entry name" value="SHIELDIN COMPLEX SUBUNIT 1"/>
    <property type="match status" value="1"/>
</dbReference>
<protein>
    <recommendedName>
        <fullName evidence="2">Shieldin complex subunit 1 C-terminal domain-containing protein</fullName>
    </recommendedName>
</protein>
<feature type="region of interest" description="Disordered" evidence="1">
    <location>
        <begin position="190"/>
        <end position="221"/>
    </location>
</feature>
<dbReference type="EMBL" id="JAUNZN010000003">
    <property type="protein sequence ID" value="KAK4823733.1"/>
    <property type="molecule type" value="Genomic_DNA"/>
</dbReference>
<evidence type="ECO:0000313" key="4">
    <source>
        <dbReference type="Proteomes" id="UP001333110"/>
    </source>
</evidence>
<keyword evidence="4" id="KW-1185">Reference proteome</keyword>
<feature type="domain" description="Shieldin complex subunit 1 C-terminal" evidence="2">
    <location>
        <begin position="253"/>
        <end position="371"/>
    </location>
</feature>
<reference evidence="3 4" key="1">
    <citation type="journal article" date="2023" name="J. Hered.">
        <title>Chromosome-level genome of the wood stork (Mycteria americana) provides insight into avian chromosome evolution.</title>
        <authorList>
            <person name="Flamio R. Jr."/>
            <person name="Ramstad K.M."/>
        </authorList>
    </citation>
    <scope>NUCLEOTIDE SEQUENCE [LARGE SCALE GENOMIC DNA]</scope>
    <source>
        <strain evidence="3">JAX WOST 10</strain>
    </source>
</reference>
<evidence type="ECO:0000259" key="2">
    <source>
        <dbReference type="Pfam" id="PF15021"/>
    </source>
</evidence>
<evidence type="ECO:0000256" key="1">
    <source>
        <dbReference type="SAM" id="MobiDB-lite"/>
    </source>
</evidence>
<dbReference type="GO" id="GO:2001032">
    <property type="term" value="P:regulation of double-strand break repair via nonhomologous end joining"/>
    <property type="evidence" value="ECO:0007669"/>
    <property type="project" value="InterPro"/>
</dbReference>
<dbReference type="InterPro" id="IPR053898">
    <property type="entry name" value="SHLD1_C"/>
</dbReference>
<proteinExistence type="predicted"/>
<feature type="region of interest" description="Disordered" evidence="1">
    <location>
        <begin position="64"/>
        <end position="103"/>
    </location>
</feature>
<dbReference type="Proteomes" id="UP001333110">
    <property type="component" value="Unassembled WGS sequence"/>
</dbReference>
<comment type="caution">
    <text evidence="3">The sequence shown here is derived from an EMBL/GenBank/DDBJ whole genome shotgun (WGS) entry which is preliminary data.</text>
</comment>
<dbReference type="InterPro" id="IPR027821">
    <property type="entry name" value="SHLD1"/>
</dbReference>